<dbReference type="STRING" id="1178516.AWR27_20430"/>
<evidence type="ECO:0000313" key="2">
    <source>
        <dbReference type="EMBL" id="AQG81470.1"/>
    </source>
</evidence>
<dbReference type="EMBL" id="CP014263">
    <property type="protein sequence ID" value="AQG81470.1"/>
    <property type="molecule type" value="Genomic_DNA"/>
</dbReference>
<dbReference type="InterPro" id="IPR018673">
    <property type="entry name" value="DUF2141"/>
</dbReference>
<proteinExistence type="predicted"/>
<accession>A0A1P9X1H6</accession>
<dbReference type="RefSeq" id="WP_077132932.1">
    <property type="nucleotide sequence ID" value="NZ_CP014263.1"/>
</dbReference>
<sequence length="149" mass="16017">MKTLVNLIAVAFFFASSFAFGQTTSSTVTGKTYTLTVVIPGFDHRNGNLRVGIANSEQTFSGESFKSQVVAVPASGGAKVTFEGLPAGRYAVRMMQDLNGNNQMDYNGSMPTEPFGFSNITMLMGPPSFGQSAFDLNENKTIEVSLMEM</sequence>
<dbReference type="KEGG" id="smon:AWR27_20430"/>
<keyword evidence="3" id="KW-1185">Reference proteome</keyword>
<keyword evidence="1" id="KW-0732">Signal</keyword>
<feature type="signal peptide" evidence="1">
    <location>
        <begin position="1"/>
        <end position="21"/>
    </location>
</feature>
<evidence type="ECO:0000313" key="3">
    <source>
        <dbReference type="Proteomes" id="UP000187941"/>
    </source>
</evidence>
<name>A0A1P9X1H6_9BACT</name>
<evidence type="ECO:0008006" key="4">
    <source>
        <dbReference type="Google" id="ProtNLM"/>
    </source>
</evidence>
<dbReference type="OrthoDB" id="9788332at2"/>
<reference evidence="2 3" key="1">
    <citation type="submission" date="2016-01" db="EMBL/GenBank/DDBJ databases">
        <authorList>
            <person name="Oliw E.H."/>
        </authorList>
    </citation>
    <scope>NUCLEOTIDE SEQUENCE [LARGE SCALE GENOMIC DNA]</scope>
    <source>
        <strain evidence="2 3">DY10</strain>
    </source>
</reference>
<evidence type="ECO:0000256" key="1">
    <source>
        <dbReference type="SAM" id="SignalP"/>
    </source>
</evidence>
<dbReference type="Proteomes" id="UP000187941">
    <property type="component" value="Chromosome"/>
</dbReference>
<dbReference type="Pfam" id="PF09912">
    <property type="entry name" value="DUF2141"/>
    <property type="match status" value="1"/>
</dbReference>
<feature type="chain" id="PRO_5012772119" description="DUF2141 domain-containing protein" evidence="1">
    <location>
        <begin position="22"/>
        <end position="149"/>
    </location>
</feature>
<organism evidence="2 3">
    <name type="scientific">Spirosoma montaniterrae</name>
    <dbReference type="NCBI Taxonomy" id="1178516"/>
    <lineage>
        <taxon>Bacteria</taxon>
        <taxon>Pseudomonadati</taxon>
        <taxon>Bacteroidota</taxon>
        <taxon>Cytophagia</taxon>
        <taxon>Cytophagales</taxon>
        <taxon>Cytophagaceae</taxon>
        <taxon>Spirosoma</taxon>
    </lineage>
</organism>
<gene>
    <name evidence="2" type="ORF">AWR27_20430</name>
</gene>
<protein>
    <recommendedName>
        <fullName evidence="4">DUF2141 domain-containing protein</fullName>
    </recommendedName>
</protein>
<dbReference type="AlphaFoldDB" id="A0A1P9X1H6"/>